<evidence type="ECO:0000259" key="3">
    <source>
        <dbReference type="PROSITE" id="PS50172"/>
    </source>
</evidence>
<dbReference type="CDD" id="cd17731">
    <property type="entry name" value="BRCT_TopBP1_rpt2_like"/>
    <property type="match status" value="1"/>
</dbReference>
<keyword evidence="5" id="KW-1185">Reference proteome</keyword>
<protein>
    <recommendedName>
        <fullName evidence="3">BRCT domain-containing protein</fullName>
    </recommendedName>
</protein>
<dbReference type="PANTHER" id="PTHR47576">
    <property type="entry name" value="BRCT DOMAIN DNA REPAIR PROTEIN-RELATED"/>
    <property type="match status" value="1"/>
</dbReference>
<sequence>MRTPTTAIQVETAYNMGSVSAPESSIAEQGRAMFAMHVWSTMKELDDLDYDTWTQWKLEVEVILGMMDLDLALREDKPSTPTETSLPEEKSKYEKWEKSNSLSLLLMRSKMSNYVRSFVPGSENVKQYFAGIENLVAKFEEDGAFLFKEKEYKSKGLFDVSLAGGKATTRRIAPIEDLAGGKATTRRIARIEDQASSLPSFRGVQSFETMSPASTSSVASESAVRSNGPFSGLVICVTGLSKEILGSNIPVTLVAKYKLLIFVLVALAEARRQVMEATERLGGRYSPDLHPQCTHLVVQISFNFFLKFHFLFVEDLTCLDDICLTKISCPIYLIGVIFLLLRCFLTLFYSLGGRKLEHALKHGSRNGLFVVTLGWFVDSVRKNVRLSESLYTVKSIGEHGMHLDKLNRLVGFSGTENSCLPAGIYESKQHDKTRKPNLQFSDKESNRSTDSTLSGHYIYVDSDISEELQNKVFEAAAKEGATLVNQWFVGCSASHVVCEGTSVQRYLGHSNNLVTPLWVLKTAKEKSVQRLVHMSADLARQVGMMLETLPNGTAREEINGGNVLEDARSCRSKTSHEKRQEIVNLAKNGVRNRRGRRMQASNQSY</sequence>
<dbReference type="EMBL" id="JAFEMO010000003">
    <property type="protein sequence ID" value="KAH7574473.1"/>
    <property type="molecule type" value="Genomic_DNA"/>
</dbReference>
<feature type="transmembrane region" description="Helical" evidence="2">
    <location>
        <begin position="331"/>
        <end position="351"/>
    </location>
</feature>
<name>A0ABQ8ICV1_9ROSI</name>
<dbReference type="InterPro" id="IPR001357">
    <property type="entry name" value="BRCT_dom"/>
</dbReference>
<feature type="domain" description="BRCT" evidence="3">
    <location>
        <begin position="225"/>
        <end position="393"/>
    </location>
</feature>
<evidence type="ECO:0000256" key="1">
    <source>
        <dbReference type="SAM" id="MobiDB-lite"/>
    </source>
</evidence>
<keyword evidence="2" id="KW-1133">Transmembrane helix</keyword>
<reference evidence="4 5" key="1">
    <citation type="submission" date="2021-02" db="EMBL/GenBank/DDBJ databases">
        <title>Plant Genome Project.</title>
        <authorList>
            <person name="Zhang R.-G."/>
        </authorList>
    </citation>
    <scope>NUCLEOTIDE SEQUENCE [LARGE SCALE GENOMIC DNA]</scope>
    <source>
        <tissue evidence="4">Leaves</tissue>
    </source>
</reference>
<dbReference type="PROSITE" id="PS50172">
    <property type="entry name" value="BRCT"/>
    <property type="match status" value="2"/>
</dbReference>
<proteinExistence type="predicted"/>
<feature type="region of interest" description="Disordered" evidence="1">
    <location>
        <begin position="430"/>
        <end position="451"/>
    </location>
</feature>
<keyword evidence="2" id="KW-0472">Membrane</keyword>
<dbReference type="Gene3D" id="3.40.50.10190">
    <property type="entry name" value="BRCT domain"/>
    <property type="match status" value="2"/>
</dbReference>
<dbReference type="Proteomes" id="UP000827721">
    <property type="component" value="Unassembled WGS sequence"/>
</dbReference>
<comment type="caution">
    <text evidence="4">The sequence shown here is derived from an EMBL/GenBank/DDBJ whole genome shotgun (WGS) entry which is preliminary data.</text>
</comment>
<dbReference type="SUPFAM" id="SSF52113">
    <property type="entry name" value="BRCT domain"/>
    <property type="match status" value="2"/>
</dbReference>
<accession>A0ABQ8ICV1</accession>
<dbReference type="InterPro" id="IPR036420">
    <property type="entry name" value="BRCT_dom_sf"/>
</dbReference>
<organism evidence="4 5">
    <name type="scientific">Xanthoceras sorbifolium</name>
    <dbReference type="NCBI Taxonomy" id="99658"/>
    <lineage>
        <taxon>Eukaryota</taxon>
        <taxon>Viridiplantae</taxon>
        <taxon>Streptophyta</taxon>
        <taxon>Embryophyta</taxon>
        <taxon>Tracheophyta</taxon>
        <taxon>Spermatophyta</taxon>
        <taxon>Magnoliopsida</taxon>
        <taxon>eudicotyledons</taxon>
        <taxon>Gunneridae</taxon>
        <taxon>Pentapetalae</taxon>
        <taxon>rosids</taxon>
        <taxon>malvids</taxon>
        <taxon>Sapindales</taxon>
        <taxon>Sapindaceae</taxon>
        <taxon>Xanthoceroideae</taxon>
        <taxon>Xanthoceras</taxon>
    </lineage>
</organism>
<evidence type="ECO:0000313" key="4">
    <source>
        <dbReference type="EMBL" id="KAH7574473.1"/>
    </source>
</evidence>
<evidence type="ECO:0000313" key="5">
    <source>
        <dbReference type="Proteomes" id="UP000827721"/>
    </source>
</evidence>
<feature type="domain" description="BRCT" evidence="3">
    <location>
        <begin position="448"/>
        <end position="528"/>
    </location>
</feature>
<evidence type="ECO:0000256" key="2">
    <source>
        <dbReference type="SAM" id="Phobius"/>
    </source>
</evidence>
<gene>
    <name evidence="4" type="ORF">JRO89_XS03G0300600</name>
</gene>
<dbReference type="PANTHER" id="PTHR47576:SF2">
    <property type="entry name" value="BRCT DOMAIN DNA REPAIR PROTEIN-RELATED"/>
    <property type="match status" value="1"/>
</dbReference>
<dbReference type="InterPro" id="IPR059215">
    <property type="entry name" value="BRCT2_TopBP1-like"/>
</dbReference>
<keyword evidence="2" id="KW-0812">Transmembrane</keyword>